<protein>
    <recommendedName>
        <fullName evidence="4">Non-haem dioxygenase N-terminal domain-containing protein</fullName>
    </recommendedName>
</protein>
<keyword evidence="3" id="KW-1185">Reference proteome</keyword>
<dbReference type="SUPFAM" id="SSF51197">
    <property type="entry name" value="Clavaminate synthase-like"/>
    <property type="match status" value="1"/>
</dbReference>
<organism evidence="2 3">
    <name type="scientific">Ficus carica</name>
    <name type="common">Common fig</name>
    <dbReference type="NCBI Taxonomy" id="3494"/>
    <lineage>
        <taxon>Eukaryota</taxon>
        <taxon>Viridiplantae</taxon>
        <taxon>Streptophyta</taxon>
        <taxon>Embryophyta</taxon>
        <taxon>Tracheophyta</taxon>
        <taxon>Spermatophyta</taxon>
        <taxon>Magnoliopsida</taxon>
        <taxon>eudicotyledons</taxon>
        <taxon>Gunneridae</taxon>
        <taxon>Pentapetalae</taxon>
        <taxon>rosids</taxon>
        <taxon>fabids</taxon>
        <taxon>Rosales</taxon>
        <taxon>Moraceae</taxon>
        <taxon>Ficeae</taxon>
        <taxon>Ficus</taxon>
    </lineage>
</organism>
<dbReference type="AlphaFoldDB" id="A0AA88DHJ8"/>
<evidence type="ECO:0000313" key="3">
    <source>
        <dbReference type="Proteomes" id="UP001187192"/>
    </source>
</evidence>
<name>A0AA88DHJ8_FICCA</name>
<feature type="region of interest" description="Disordered" evidence="1">
    <location>
        <begin position="1"/>
        <end position="30"/>
    </location>
</feature>
<dbReference type="Proteomes" id="UP001187192">
    <property type="component" value="Unassembled WGS sequence"/>
</dbReference>
<sequence>MLPRSNPITETAPPPSPIPTGKGSRSASNEPFARFLDGSLQVPPLSLPKTTTARRSVPAAVDLRSLVSGAGDPVDRILRSAKDFGAFRIVDHGISVDELRLVIGEDERVFGDLERQRKMWIKCRDKGGSEYERRVIGDERYGELSVNMRHVASKIEAIAEQLNQILCENSGEKSDQAKIFEGEESVLSLNSFMEQNQLSLKYDEKESKFCEEYFMSLHIPFEHCLIYVQSEIQLLPFEAGPEALVVTIGKQLEVIFL</sequence>
<accession>A0AA88DHJ8</accession>
<evidence type="ECO:0008006" key="4">
    <source>
        <dbReference type="Google" id="ProtNLM"/>
    </source>
</evidence>
<reference evidence="2" key="1">
    <citation type="submission" date="2023-07" db="EMBL/GenBank/DDBJ databases">
        <title>draft genome sequence of fig (Ficus carica).</title>
        <authorList>
            <person name="Takahashi T."/>
            <person name="Nishimura K."/>
        </authorList>
    </citation>
    <scope>NUCLEOTIDE SEQUENCE</scope>
</reference>
<evidence type="ECO:0000256" key="1">
    <source>
        <dbReference type="SAM" id="MobiDB-lite"/>
    </source>
</evidence>
<gene>
    <name evidence="2" type="ORF">TIFTF001_009762</name>
</gene>
<evidence type="ECO:0000313" key="2">
    <source>
        <dbReference type="EMBL" id="GMN40539.1"/>
    </source>
</evidence>
<proteinExistence type="predicted"/>
<comment type="caution">
    <text evidence="2">The sequence shown here is derived from an EMBL/GenBank/DDBJ whole genome shotgun (WGS) entry which is preliminary data.</text>
</comment>
<dbReference type="PANTHER" id="PTHR34945">
    <property type="entry name" value="2-OXOGLUTARATE (2OG) AND FE(II)-DEPENDENT OXYGENASE SUPERFAMILY PROTEIN"/>
    <property type="match status" value="1"/>
</dbReference>
<dbReference type="PANTHER" id="PTHR34945:SF4">
    <property type="entry name" value="2-OXOGLUTARATE (2OG) AND FE(II)-DEPENDENT OXYGENASE SUPERFAMILY PROTEIN"/>
    <property type="match status" value="1"/>
</dbReference>
<dbReference type="EMBL" id="BTGU01000011">
    <property type="protein sequence ID" value="GMN40539.1"/>
    <property type="molecule type" value="Genomic_DNA"/>
</dbReference>